<evidence type="ECO:0000313" key="2">
    <source>
        <dbReference type="EMBL" id="VVA94974.1"/>
    </source>
</evidence>
<reference evidence="2" key="1">
    <citation type="submission" date="2019-07" db="EMBL/GenBank/DDBJ databases">
        <authorList>
            <person name="Dittberner H."/>
        </authorList>
    </citation>
    <scope>NUCLEOTIDE SEQUENCE [LARGE SCALE GENOMIC DNA]</scope>
</reference>
<dbReference type="Proteomes" id="UP000489600">
    <property type="component" value="Unassembled WGS sequence"/>
</dbReference>
<accession>A0A565B1K2</accession>
<sequence>MVEVRSMNAEATGHDDESFFDSDQHDGGGNSTELNRKIGELESRNHELVRDNGEISRKIQSLTVEIEELRGGESKAKRKMGEMEREIDKSYEERKVLEAIAARASELETEVARLNQELVTAVTEGEEATTEAKKLWSKISHKGDGVTEKALVSVLHHSLSLLCVFFLNRLIISHSSFFLFVLLPNLDQCIASSFLFISNF</sequence>
<comment type="caution">
    <text evidence="2">The sequence shown here is derived from an EMBL/GenBank/DDBJ whole genome shotgun (WGS) entry which is preliminary data.</text>
</comment>
<evidence type="ECO:0000256" key="1">
    <source>
        <dbReference type="SAM" id="MobiDB-lite"/>
    </source>
</evidence>
<gene>
    <name evidence="2" type="ORF">ANE_LOCUS5419</name>
</gene>
<proteinExistence type="predicted"/>
<name>A0A565B1K2_9BRAS</name>
<keyword evidence="3" id="KW-1185">Reference proteome</keyword>
<organism evidence="2 3">
    <name type="scientific">Arabis nemorensis</name>
    <dbReference type="NCBI Taxonomy" id="586526"/>
    <lineage>
        <taxon>Eukaryota</taxon>
        <taxon>Viridiplantae</taxon>
        <taxon>Streptophyta</taxon>
        <taxon>Embryophyta</taxon>
        <taxon>Tracheophyta</taxon>
        <taxon>Spermatophyta</taxon>
        <taxon>Magnoliopsida</taxon>
        <taxon>eudicotyledons</taxon>
        <taxon>Gunneridae</taxon>
        <taxon>Pentapetalae</taxon>
        <taxon>rosids</taxon>
        <taxon>malvids</taxon>
        <taxon>Brassicales</taxon>
        <taxon>Brassicaceae</taxon>
        <taxon>Arabideae</taxon>
        <taxon>Arabis</taxon>
    </lineage>
</organism>
<protein>
    <submittedName>
        <fullName evidence="2">Uncharacterized protein</fullName>
    </submittedName>
</protein>
<dbReference type="AlphaFoldDB" id="A0A565B1K2"/>
<dbReference type="EMBL" id="CABITT030000002">
    <property type="protein sequence ID" value="VVA94974.1"/>
    <property type="molecule type" value="Genomic_DNA"/>
</dbReference>
<feature type="region of interest" description="Disordered" evidence="1">
    <location>
        <begin position="1"/>
        <end position="32"/>
    </location>
</feature>
<feature type="compositionally biased region" description="Basic and acidic residues" evidence="1">
    <location>
        <begin position="12"/>
        <end position="26"/>
    </location>
</feature>
<evidence type="ECO:0000313" key="3">
    <source>
        <dbReference type="Proteomes" id="UP000489600"/>
    </source>
</evidence>
<dbReference type="OrthoDB" id="1939306at2759"/>